<organism evidence="1 2">
    <name type="scientific">Daphnia magna</name>
    <dbReference type="NCBI Taxonomy" id="35525"/>
    <lineage>
        <taxon>Eukaryota</taxon>
        <taxon>Metazoa</taxon>
        <taxon>Ecdysozoa</taxon>
        <taxon>Arthropoda</taxon>
        <taxon>Crustacea</taxon>
        <taxon>Branchiopoda</taxon>
        <taxon>Diplostraca</taxon>
        <taxon>Cladocera</taxon>
        <taxon>Anomopoda</taxon>
        <taxon>Daphniidae</taxon>
        <taxon>Daphnia</taxon>
    </lineage>
</organism>
<evidence type="ECO:0000313" key="2">
    <source>
        <dbReference type="Proteomes" id="UP000076858"/>
    </source>
</evidence>
<comment type="caution">
    <text evidence="1">The sequence shown here is derived from an EMBL/GenBank/DDBJ whole genome shotgun (WGS) entry which is preliminary data.</text>
</comment>
<gene>
    <name evidence="1" type="ORF">APZ42_015330</name>
</gene>
<name>A0A162PDH6_9CRUS</name>
<dbReference type="EMBL" id="LRGB01000512">
    <property type="protein sequence ID" value="KZS18757.1"/>
    <property type="molecule type" value="Genomic_DNA"/>
</dbReference>
<dbReference type="AlphaFoldDB" id="A0A162PDH6"/>
<reference evidence="1 2" key="1">
    <citation type="submission" date="2016-03" db="EMBL/GenBank/DDBJ databases">
        <title>EvidentialGene: Evidence-directed Construction of Genes on Genomes.</title>
        <authorList>
            <person name="Gilbert D.G."/>
            <person name="Choi J.-H."/>
            <person name="Mockaitis K."/>
            <person name="Colbourne J."/>
            <person name="Pfrender M."/>
        </authorList>
    </citation>
    <scope>NUCLEOTIDE SEQUENCE [LARGE SCALE GENOMIC DNA]</scope>
    <source>
        <strain evidence="1 2">Xinb3</strain>
        <tissue evidence="1">Complete organism</tissue>
    </source>
</reference>
<proteinExistence type="predicted"/>
<evidence type="ECO:0000313" key="1">
    <source>
        <dbReference type="EMBL" id="KZS18757.1"/>
    </source>
</evidence>
<dbReference type="Proteomes" id="UP000076858">
    <property type="component" value="Unassembled WGS sequence"/>
</dbReference>
<keyword evidence="2" id="KW-1185">Reference proteome</keyword>
<protein>
    <submittedName>
        <fullName evidence="1">Uncharacterized protein</fullName>
    </submittedName>
</protein>
<accession>A0A162PDH6</accession>
<sequence>MYIIIYCRQNKQCVGRVKLLRAVCTNWQSTQLNPCGGIRKTRESGGQNTSLEIEFSALSRSFCFFIIPLGDRVCCLRSPF</sequence>